<dbReference type="Pfam" id="PF26148">
    <property type="entry name" value="VPS18_RING_C"/>
    <property type="match status" value="1"/>
</dbReference>
<dbReference type="GO" id="GO:0008270">
    <property type="term" value="F:zinc ion binding"/>
    <property type="evidence" value="ECO:0007669"/>
    <property type="project" value="UniProtKB-KW"/>
</dbReference>
<proteinExistence type="predicted"/>
<organism evidence="5">
    <name type="scientific">Arundo donax</name>
    <name type="common">Giant reed</name>
    <name type="synonym">Donax arundinaceus</name>
    <dbReference type="NCBI Taxonomy" id="35708"/>
    <lineage>
        <taxon>Eukaryota</taxon>
        <taxon>Viridiplantae</taxon>
        <taxon>Streptophyta</taxon>
        <taxon>Embryophyta</taxon>
        <taxon>Tracheophyta</taxon>
        <taxon>Spermatophyta</taxon>
        <taxon>Magnoliopsida</taxon>
        <taxon>Liliopsida</taxon>
        <taxon>Poales</taxon>
        <taxon>Poaceae</taxon>
        <taxon>PACMAD clade</taxon>
        <taxon>Arundinoideae</taxon>
        <taxon>Arundineae</taxon>
        <taxon>Arundo</taxon>
    </lineage>
</organism>
<name>A0A0A9BA41_ARUDO</name>
<dbReference type="GO" id="GO:0007033">
    <property type="term" value="P:vacuole organization"/>
    <property type="evidence" value="ECO:0007669"/>
    <property type="project" value="TreeGrafter"/>
</dbReference>
<dbReference type="GO" id="GO:0005768">
    <property type="term" value="C:endosome"/>
    <property type="evidence" value="ECO:0007669"/>
    <property type="project" value="TreeGrafter"/>
</dbReference>
<dbReference type="GO" id="GO:0006904">
    <property type="term" value="P:vesicle docking involved in exocytosis"/>
    <property type="evidence" value="ECO:0007669"/>
    <property type="project" value="TreeGrafter"/>
</dbReference>
<accession>A0A0A9BA41</accession>
<evidence type="ECO:0000313" key="5">
    <source>
        <dbReference type="EMBL" id="JAD56152.1"/>
    </source>
</evidence>
<keyword evidence="3" id="KW-0862">Zinc</keyword>
<dbReference type="InterPro" id="IPR013083">
    <property type="entry name" value="Znf_RING/FYVE/PHD"/>
</dbReference>
<dbReference type="GO" id="GO:0007032">
    <property type="term" value="P:endosome organization"/>
    <property type="evidence" value="ECO:0007669"/>
    <property type="project" value="TreeGrafter"/>
</dbReference>
<dbReference type="GO" id="GO:0048284">
    <property type="term" value="P:organelle fusion"/>
    <property type="evidence" value="ECO:0007669"/>
    <property type="project" value="TreeGrafter"/>
</dbReference>
<dbReference type="InterPro" id="IPR058919">
    <property type="entry name" value="Pep3/Vps18_RING_C"/>
</dbReference>
<dbReference type="GO" id="GO:0030897">
    <property type="term" value="C:HOPS complex"/>
    <property type="evidence" value="ECO:0007669"/>
    <property type="project" value="TreeGrafter"/>
</dbReference>
<reference evidence="5" key="2">
    <citation type="journal article" date="2015" name="Data Brief">
        <title>Shoot transcriptome of the giant reed, Arundo donax.</title>
        <authorList>
            <person name="Barrero R.A."/>
            <person name="Guerrero F.D."/>
            <person name="Moolhuijzen P."/>
            <person name="Goolsby J.A."/>
            <person name="Tidwell J."/>
            <person name="Bellgard S.E."/>
            <person name="Bellgard M.I."/>
        </authorList>
    </citation>
    <scope>NUCLEOTIDE SEQUENCE</scope>
    <source>
        <tissue evidence="5">Shoot tissue taken approximately 20 cm above the soil surface</tissue>
    </source>
</reference>
<dbReference type="SUPFAM" id="SSF57850">
    <property type="entry name" value="RING/U-box"/>
    <property type="match status" value="1"/>
</dbReference>
<keyword evidence="2" id="KW-0863">Zinc-finger</keyword>
<reference evidence="5" key="1">
    <citation type="submission" date="2014-09" db="EMBL/GenBank/DDBJ databases">
        <authorList>
            <person name="Magalhaes I.L.F."/>
            <person name="Oliveira U."/>
            <person name="Santos F.R."/>
            <person name="Vidigal T.H.D.A."/>
            <person name="Brescovit A.D."/>
            <person name="Santos A.J."/>
        </authorList>
    </citation>
    <scope>NUCLEOTIDE SEQUENCE</scope>
    <source>
        <tissue evidence="5">Shoot tissue taken approximately 20 cm above the soil surface</tissue>
    </source>
</reference>
<dbReference type="GO" id="GO:0030674">
    <property type="term" value="F:protein-macromolecule adaptor activity"/>
    <property type="evidence" value="ECO:0007669"/>
    <property type="project" value="TreeGrafter"/>
</dbReference>
<protein>
    <recommendedName>
        <fullName evidence="4">Pep3/Vps18 RING C-terminal domain-containing protein</fullName>
    </recommendedName>
</protein>
<evidence type="ECO:0000256" key="3">
    <source>
        <dbReference type="ARBA" id="ARBA00022833"/>
    </source>
</evidence>
<dbReference type="PANTHER" id="PTHR23323:SF26">
    <property type="entry name" value="VACUOLAR PROTEIN SORTING-ASSOCIATED PROTEIN 18 HOMOLOG"/>
    <property type="match status" value="1"/>
</dbReference>
<dbReference type="PANTHER" id="PTHR23323">
    <property type="entry name" value="VACUOLAR PROTEIN SORTING-ASSOCIATED PROTEIN"/>
    <property type="match status" value="1"/>
</dbReference>
<feature type="domain" description="Pep3/Vps18 RING C-terminal" evidence="4">
    <location>
        <begin position="60"/>
        <end position="98"/>
    </location>
</feature>
<dbReference type="EMBL" id="GBRH01241743">
    <property type="protein sequence ID" value="JAD56152.1"/>
    <property type="molecule type" value="Transcribed_RNA"/>
</dbReference>
<keyword evidence="1" id="KW-0479">Metal-binding</keyword>
<sequence length="138" mass="14907">MDDATRGADNIRNDIGALAQRYTVIDREQDCGVCRRKILTVGGLHQVGRSYTSVGNMAPFYVFPCGHAFHANCLIAHVTRCSSQVQAERILDLQKRLSLMDRKAAKDNGASVNGESIMSTTPVDKLDDAVASAPSAVI</sequence>
<evidence type="ECO:0000256" key="1">
    <source>
        <dbReference type="ARBA" id="ARBA00022723"/>
    </source>
</evidence>
<dbReference type="Gene3D" id="3.30.40.10">
    <property type="entry name" value="Zinc/RING finger domain, C3HC4 (zinc finger)"/>
    <property type="match status" value="1"/>
</dbReference>
<evidence type="ECO:0000256" key="2">
    <source>
        <dbReference type="ARBA" id="ARBA00022771"/>
    </source>
</evidence>
<evidence type="ECO:0000259" key="4">
    <source>
        <dbReference type="Pfam" id="PF26148"/>
    </source>
</evidence>
<dbReference type="AlphaFoldDB" id="A0A0A9BA41"/>